<proteinExistence type="predicted"/>
<evidence type="ECO:0000256" key="1">
    <source>
        <dbReference type="ARBA" id="ARBA00022679"/>
    </source>
</evidence>
<keyword evidence="1 4" id="KW-0808">Transferase</keyword>
<evidence type="ECO:0000313" key="4">
    <source>
        <dbReference type="EMBL" id="MYD91928.1"/>
    </source>
</evidence>
<dbReference type="InterPro" id="IPR001296">
    <property type="entry name" value="Glyco_trans_1"/>
</dbReference>
<accession>A0A6B1DXH2</accession>
<dbReference type="EMBL" id="VXPY01000121">
    <property type="protein sequence ID" value="MYD91928.1"/>
    <property type="molecule type" value="Genomic_DNA"/>
</dbReference>
<dbReference type="Gene3D" id="3.40.50.2000">
    <property type="entry name" value="Glycogen Phosphorylase B"/>
    <property type="match status" value="2"/>
</dbReference>
<dbReference type="Pfam" id="PF00534">
    <property type="entry name" value="Glycos_transf_1"/>
    <property type="match status" value="1"/>
</dbReference>
<dbReference type="AlphaFoldDB" id="A0A6B1DXH2"/>
<dbReference type="Pfam" id="PF13439">
    <property type="entry name" value="Glyco_transf_4"/>
    <property type="match status" value="1"/>
</dbReference>
<name>A0A6B1DXH2_9CHLR</name>
<gene>
    <name evidence="4" type="ORF">F4Y08_16630</name>
</gene>
<feature type="domain" description="Glycosyltransferase subfamily 4-like N-terminal" evidence="3">
    <location>
        <begin position="17"/>
        <end position="169"/>
    </location>
</feature>
<dbReference type="GO" id="GO:0009103">
    <property type="term" value="P:lipopolysaccharide biosynthetic process"/>
    <property type="evidence" value="ECO:0007669"/>
    <property type="project" value="TreeGrafter"/>
</dbReference>
<dbReference type="InterPro" id="IPR028098">
    <property type="entry name" value="Glyco_trans_4-like_N"/>
</dbReference>
<dbReference type="PANTHER" id="PTHR46401">
    <property type="entry name" value="GLYCOSYLTRANSFERASE WBBK-RELATED"/>
    <property type="match status" value="1"/>
</dbReference>
<protein>
    <submittedName>
        <fullName evidence="4">Glycosyltransferase family 4 protein</fullName>
    </submittedName>
</protein>
<dbReference type="CDD" id="cd03809">
    <property type="entry name" value="GT4_MtfB-like"/>
    <property type="match status" value="1"/>
</dbReference>
<dbReference type="PANTHER" id="PTHR46401:SF2">
    <property type="entry name" value="GLYCOSYLTRANSFERASE WBBK-RELATED"/>
    <property type="match status" value="1"/>
</dbReference>
<evidence type="ECO:0000259" key="2">
    <source>
        <dbReference type="Pfam" id="PF00534"/>
    </source>
</evidence>
<sequence length="372" mass="41036">MIRIGVDARLAYHRQAGITRYTRNLCSALRALDSGDRFTVFHHRRQPPAKRMPTEWHHRTLFSPVHHAWEQAGLALELSLGRWDVVHFPDFIGPLQTRLPTVITVHDLAFLKWPEVLTDDAAAYYGQLPRAVRHAAGILVPSRHTAADLAARFPEAAGKTTVVPHAVDPGFVQDSMEPESTAFPKPDWLPDDYLLHVGTLEPRKNIATLLTAFAMVYARPEGRRLKLVLAGASGWLQDDMEEQAAKRGIENACVFAGQLSEPSLAQAYRHAKCLVHPALYEGFGFTLLEAMASGTPVVCSNASCLPEIAGDAALTHDPGDPEEVASNVLALLNSEELASDLVNKGHKRVLEFSWEKAARQTLNVYRAAARQT</sequence>
<dbReference type="SUPFAM" id="SSF53756">
    <property type="entry name" value="UDP-Glycosyltransferase/glycogen phosphorylase"/>
    <property type="match status" value="1"/>
</dbReference>
<evidence type="ECO:0000259" key="3">
    <source>
        <dbReference type="Pfam" id="PF13439"/>
    </source>
</evidence>
<dbReference type="GO" id="GO:0016757">
    <property type="term" value="F:glycosyltransferase activity"/>
    <property type="evidence" value="ECO:0007669"/>
    <property type="project" value="InterPro"/>
</dbReference>
<reference evidence="4" key="1">
    <citation type="submission" date="2019-09" db="EMBL/GenBank/DDBJ databases">
        <title>Characterisation of the sponge microbiome using genome-centric metagenomics.</title>
        <authorList>
            <person name="Engelberts J.P."/>
            <person name="Robbins S.J."/>
            <person name="De Goeij J.M."/>
            <person name="Aranda M."/>
            <person name="Bell S.C."/>
            <person name="Webster N.S."/>
        </authorList>
    </citation>
    <scope>NUCLEOTIDE SEQUENCE</scope>
    <source>
        <strain evidence="4">SB0662_bin_9</strain>
    </source>
</reference>
<organism evidence="4">
    <name type="scientific">Caldilineaceae bacterium SB0662_bin_9</name>
    <dbReference type="NCBI Taxonomy" id="2605258"/>
    <lineage>
        <taxon>Bacteria</taxon>
        <taxon>Bacillati</taxon>
        <taxon>Chloroflexota</taxon>
        <taxon>Caldilineae</taxon>
        <taxon>Caldilineales</taxon>
        <taxon>Caldilineaceae</taxon>
    </lineage>
</organism>
<feature type="domain" description="Glycosyl transferase family 1" evidence="2">
    <location>
        <begin position="191"/>
        <end position="347"/>
    </location>
</feature>
<comment type="caution">
    <text evidence="4">The sequence shown here is derived from an EMBL/GenBank/DDBJ whole genome shotgun (WGS) entry which is preliminary data.</text>
</comment>